<keyword evidence="3" id="KW-1185">Reference proteome</keyword>
<dbReference type="InterPro" id="IPR021109">
    <property type="entry name" value="Peptidase_aspartic_dom_sf"/>
</dbReference>
<protein>
    <recommendedName>
        <fullName evidence="4">CCHC-type domain-containing protein</fullName>
    </recommendedName>
</protein>
<dbReference type="SUPFAM" id="SSF50630">
    <property type="entry name" value="Acid proteases"/>
    <property type="match status" value="1"/>
</dbReference>
<comment type="caution">
    <text evidence="2">The sequence shown here is derived from an EMBL/GenBank/DDBJ whole genome shotgun (WGS) entry which is preliminary data.</text>
</comment>
<reference evidence="2 3" key="1">
    <citation type="submission" date="2019-02" db="EMBL/GenBank/DDBJ databases">
        <title>Genome sequencing of the rare red list fungi Phlebia centrifuga.</title>
        <authorList>
            <person name="Buettner E."/>
            <person name="Kellner H."/>
        </authorList>
    </citation>
    <scope>NUCLEOTIDE SEQUENCE [LARGE SCALE GENOMIC DNA]</scope>
    <source>
        <strain evidence="2 3">DSM 108282</strain>
    </source>
</reference>
<evidence type="ECO:0000313" key="2">
    <source>
        <dbReference type="EMBL" id="THG93891.1"/>
    </source>
</evidence>
<dbReference type="AlphaFoldDB" id="A0A4S4K7Q7"/>
<organism evidence="2 3">
    <name type="scientific">Hermanssonia centrifuga</name>
    <dbReference type="NCBI Taxonomy" id="98765"/>
    <lineage>
        <taxon>Eukaryota</taxon>
        <taxon>Fungi</taxon>
        <taxon>Dikarya</taxon>
        <taxon>Basidiomycota</taxon>
        <taxon>Agaricomycotina</taxon>
        <taxon>Agaricomycetes</taxon>
        <taxon>Polyporales</taxon>
        <taxon>Meruliaceae</taxon>
        <taxon>Hermanssonia</taxon>
    </lineage>
</organism>
<accession>A0A4S4K7Q7</accession>
<evidence type="ECO:0000256" key="1">
    <source>
        <dbReference type="SAM" id="MobiDB-lite"/>
    </source>
</evidence>
<feature type="region of interest" description="Disordered" evidence="1">
    <location>
        <begin position="379"/>
        <end position="452"/>
    </location>
</feature>
<dbReference type="EMBL" id="SGPJ01000547">
    <property type="protein sequence ID" value="THG93891.1"/>
    <property type="molecule type" value="Genomic_DNA"/>
</dbReference>
<gene>
    <name evidence="2" type="ORF">EW026_g7461</name>
</gene>
<sequence>MRGERNAPIFDPDVPRTLSRYFDDLIELFTRCAVVNDEEKKRYAVMYVPIDVADQWNYLPEKAAPGTFEDFRKAVFTLYPGASTDRQFEYSDLLAVIQEWQQKGISSLTQWGEYYRAFTLRASFLKGKNILSELEQRRLFMQGITGLLKQAIERRLEIKQPDHNSSVPYEMKDIFEAAHHILAGVGNPPSSSNAPTFSNPSTGIAPAAPAGSVVVKTEDLSSLFEGFKDMMQAMSSQVRGGPRSNPVGPMAGSMPFVCHYCGIQGHGIQGCPAVAEDMANGKCKKDVFGKVVLPSGAQVSRNYPGNTMRERFHAWHKANSGQTASNMYATNSYVSDSTEQMVFQISRDPEASAYAFSAQQRCEALERELLSLRKAQKQFDGVHMPPRPAMAPRPIPVAAPVPAPAPAPAKPVVPPPMVQPREQDDDDDEDPLSRNLAPRLRSDPQLGGPIHPFAKAKDATFASLPPTRNAANYDPVYKSIAPVQSDKRGEDVFNRALLTPYITLSHAELLSLSPEMRSRMKGIFEEVEDEDAPQQAQDSTDVFEQIRAPPIEDSWEDGQPLPKGVYRVPDPAEAYFKEMRAQNRVPRELVVAKESHALRAITALVDNREEIEAIIDPGSQIISMSEAVCHALGLSYDPSIILNMQSANGVVDPSLGLARNVPFQVGELTFYLQVHVIRQAAYDILLGRPFDVLTESLVKNFRNETQTLTITCPNTKEQVTVPTHARGKPKYRMNRSGF</sequence>
<dbReference type="Proteomes" id="UP000309038">
    <property type="component" value="Unassembled WGS sequence"/>
</dbReference>
<feature type="compositionally biased region" description="Pro residues" evidence="1">
    <location>
        <begin position="385"/>
        <end position="418"/>
    </location>
</feature>
<dbReference type="Pfam" id="PF13650">
    <property type="entry name" value="Asp_protease_2"/>
    <property type="match status" value="1"/>
</dbReference>
<name>A0A4S4K7Q7_9APHY</name>
<evidence type="ECO:0008006" key="4">
    <source>
        <dbReference type="Google" id="ProtNLM"/>
    </source>
</evidence>
<dbReference type="CDD" id="cd00303">
    <property type="entry name" value="retropepsin_like"/>
    <property type="match status" value="1"/>
</dbReference>
<evidence type="ECO:0000313" key="3">
    <source>
        <dbReference type="Proteomes" id="UP000309038"/>
    </source>
</evidence>
<dbReference type="Gene3D" id="2.40.70.10">
    <property type="entry name" value="Acid Proteases"/>
    <property type="match status" value="1"/>
</dbReference>
<proteinExistence type="predicted"/>